<evidence type="ECO:0000313" key="3">
    <source>
        <dbReference type="Proteomes" id="UP000192596"/>
    </source>
</evidence>
<dbReference type="InterPro" id="IPR013216">
    <property type="entry name" value="Methyltransf_11"/>
</dbReference>
<gene>
    <name evidence="2" type="ORF">B0A48_09394</name>
</gene>
<dbReference type="STRING" id="1507870.A0A1V8SZZ4"/>
<dbReference type="Gene3D" id="3.40.50.150">
    <property type="entry name" value="Vaccinia Virus protein VP39"/>
    <property type="match status" value="1"/>
</dbReference>
<protein>
    <recommendedName>
        <fullName evidence="1">Methyltransferase type 11 domain-containing protein</fullName>
    </recommendedName>
</protein>
<organism evidence="2 3">
    <name type="scientific">Cryoendolithus antarcticus</name>
    <dbReference type="NCBI Taxonomy" id="1507870"/>
    <lineage>
        <taxon>Eukaryota</taxon>
        <taxon>Fungi</taxon>
        <taxon>Dikarya</taxon>
        <taxon>Ascomycota</taxon>
        <taxon>Pezizomycotina</taxon>
        <taxon>Dothideomycetes</taxon>
        <taxon>Dothideomycetidae</taxon>
        <taxon>Cladosporiales</taxon>
        <taxon>Cladosporiaceae</taxon>
        <taxon>Cryoendolithus</taxon>
    </lineage>
</organism>
<keyword evidence="3" id="KW-1185">Reference proteome</keyword>
<dbReference type="GO" id="GO:0008757">
    <property type="term" value="F:S-adenosylmethionine-dependent methyltransferase activity"/>
    <property type="evidence" value="ECO:0007669"/>
    <property type="project" value="InterPro"/>
</dbReference>
<dbReference type="InterPro" id="IPR052356">
    <property type="entry name" value="Thiol_S-MT"/>
</dbReference>
<sequence>MFGPLDLLVPPLLLFCTFLTLPFTLLILPVTGRAGDLTSIAKVRNAWFKHLWAWFGPGSKPIFAPRVQPIVSQAKGVCIDVGPASGIWLKELSEVVKKGGIIKIYGIEPNPNFQADLKRNAAKYGLEQVYQPVQAYVQDLEKLGIAKGSIDTIMTVHVLCSVGDHSDQICKDLYHYLKPGGQWLVYEHVIARFAVMRVWQKLLNLTWPIFLDQCELLRDTESVLRNAGEWAAVDLRPSPGDGWFQGLPHVEGKLIKAA</sequence>
<dbReference type="Pfam" id="PF08241">
    <property type="entry name" value="Methyltransf_11"/>
    <property type="match status" value="1"/>
</dbReference>
<name>A0A1V8SZZ4_9PEZI</name>
<evidence type="ECO:0000313" key="2">
    <source>
        <dbReference type="EMBL" id="OQO04472.1"/>
    </source>
</evidence>
<dbReference type="InParanoid" id="A0A1V8SZZ4"/>
<dbReference type="SUPFAM" id="SSF53335">
    <property type="entry name" value="S-adenosyl-L-methionine-dependent methyltransferases"/>
    <property type="match status" value="1"/>
</dbReference>
<dbReference type="OrthoDB" id="540004at2759"/>
<proteinExistence type="predicted"/>
<reference evidence="3" key="1">
    <citation type="submission" date="2017-03" db="EMBL/GenBank/DDBJ databases">
        <title>Genomes of endolithic fungi from Antarctica.</title>
        <authorList>
            <person name="Coleine C."/>
            <person name="Masonjones S."/>
            <person name="Stajich J.E."/>
        </authorList>
    </citation>
    <scope>NUCLEOTIDE SEQUENCE [LARGE SCALE GENOMIC DNA]</scope>
    <source>
        <strain evidence="3">CCFEE 5527</strain>
    </source>
</reference>
<dbReference type="EMBL" id="NAJO01000021">
    <property type="protein sequence ID" value="OQO04472.1"/>
    <property type="molecule type" value="Genomic_DNA"/>
</dbReference>
<dbReference type="PANTHER" id="PTHR45036">
    <property type="entry name" value="METHYLTRANSFERASE LIKE 7B"/>
    <property type="match status" value="1"/>
</dbReference>
<feature type="domain" description="Methyltransferase type 11" evidence="1">
    <location>
        <begin position="80"/>
        <end position="183"/>
    </location>
</feature>
<dbReference type="InterPro" id="IPR029063">
    <property type="entry name" value="SAM-dependent_MTases_sf"/>
</dbReference>
<dbReference type="AlphaFoldDB" id="A0A1V8SZZ4"/>
<accession>A0A1V8SZZ4</accession>
<dbReference type="PANTHER" id="PTHR45036:SF1">
    <property type="entry name" value="METHYLTRANSFERASE LIKE 7A"/>
    <property type="match status" value="1"/>
</dbReference>
<dbReference type="CDD" id="cd02440">
    <property type="entry name" value="AdoMet_MTases"/>
    <property type="match status" value="1"/>
</dbReference>
<evidence type="ECO:0000259" key="1">
    <source>
        <dbReference type="Pfam" id="PF08241"/>
    </source>
</evidence>
<dbReference type="Proteomes" id="UP000192596">
    <property type="component" value="Unassembled WGS sequence"/>
</dbReference>
<comment type="caution">
    <text evidence="2">The sequence shown here is derived from an EMBL/GenBank/DDBJ whole genome shotgun (WGS) entry which is preliminary data.</text>
</comment>